<feature type="region of interest" description="Disordered" evidence="1">
    <location>
        <begin position="376"/>
        <end position="425"/>
    </location>
</feature>
<dbReference type="KEGG" id="paro:CUV01_07155"/>
<proteinExistence type="predicted"/>
<dbReference type="AlphaFoldDB" id="A0A2K9ER08"/>
<dbReference type="Proteomes" id="UP000233742">
    <property type="component" value="Chromosome"/>
</dbReference>
<feature type="compositionally biased region" description="Acidic residues" evidence="1">
    <location>
        <begin position="399"/>
        <end position="414"/>
    </location>
</feature>
<keyword evidence="3" id="KW-1185">Reference proteome</keyword>
<reference evidence="2 3" key="1">
    <citation type="submission" date="2017-12" db="EMBL/GenBank/DDBJ databases">
        <authorList>
            <person name="Hurst M.R.H."/>
        </authorList>
    </citation>
    <scope>NUCLEOTIDE SEQUENCE [LARGE SCALE GENOMIC DNA]</scope>
    <source>
        <strain evidence="2 3">BM15</strain>
    </source>
</reference>
<sequence>MAAMAVPALSEITPAEVWDQLIAENESVGIELTEGSREEAGDTLTITDAVFSNESATSSMEMTMPKVVLNQTGDGGVRWFLEGDVTGSITEVTPDDTEIVIPFTLSMPVNETVTTGSFEDLTHEYTAETVTVTMEFPVDEGQSAPVPLTITMEGLSGTQRSIEQGAAGGREVDFDGAITRLGFALDANIEEGEGRGAGTAAGEYVMDGLEMTGRFVLAQGVDNLEEQLEEALRGGMEVVLDASYTGGTGSFTFNGTDSDGAPTNGEGSMTAGPGKLSFAMSDEGLTYSADVESSTNTFSNSRMPFPVQYALNAGSFELAIPVLPSDEPAPFTFKSAISGLTVNDEVWALFDPNAQLPRDAADLNIDVAGDLLMTESLLNPPMNPSAPEPSGEAQGGDEATGDDMAGDDMADDGEAMPGMEAMPEPPMPVKVTINDISLKAVGAEAKVQGELTAPEGGTMAEAPVGQITGEFTGIESLMGTLGAMGLIPQEQMMGARMMLSMFARPVEGEPGKLTTELEFRDDGSIFANGQQVK</sequence>
<gene>
    <name evidence="2" type="ORF">CUV01_07155</name>
</gene>
<dbReference type="Pfam" id="PF09898">
    <property type="entry name" value="DUF2125"/>
    <property type="match status" value="1"/>
</dbReference>
<accession>A0A2K9ER08</accession>
<name>A0A2K9ER08_9RHOB</name>
<dbReference type="InterPro" id="IPR018666">
    <property type="entry name" value="DUF2125"/>
</dbReference>
<organism evidence="2 3">
    <name type="scientific">Paracoccus tegillarcae</name>
    <dbReference type="NCBI Taxonomy" id="1529068"/>
    <lineage>
        <taxon>Bacteria</taxon>
        <taxon>Pseudomonadati</taxon>
        <taxon>Pseudomonadota</taxon>
        <taxon>Alphaproteobacteria</taxon>
        <taxon>Rhodobacterales</taxon>
        <taxon>Paracoccaceae</taxon>
        <taxon>Paracoccus</taxon>
    </lineage>
</organism>
<evidence type="ECO:0000313" key="3">
    <source>
        <dbReference type="Proteomes" id="UP000233742"/>
    </source>
</evidence>
<evidence type="ECO:0000313" key="2">
    <source>
        <dbReference type="EMBL" id="AUH33196.1"/>
    </source>
</evidence>
<protein>
    <recommendedName>
        <fullName evidence="4">DUF2125 domain-containing protein</fullName>
    </recommendedName>
</protein>
<dbReference type="EMBL" id="CP025408">
    <property type="protein sequence ID" value="AUH33196.1"/>
    <property type="molecule type" value="Genomic_DNA"/>
</dbReference>
<evidence type="ECO:0008006" key="4">
    <source>
        <dbReference type="Google" id="ProtNLM"/>
    </source>
</evidence>
<evidence type="ECO:0000256" key="1">
    <source>
        <dbReference type="SAM" id="MobiDB-lite"/>
    </source>
</evidence>